<dbReference type="NCBIfam" id="TIGR01251">
    <property type="entry name" value="ribP_PPkin"/>
    <property type="match status" value="1"/>
</dbReference>
<evidence type="ECO:0000259" key="12">
    <source>
        <dbReference type="Pfam" id="PF13793"/>
    </source>
</evidence>
<gene>
    <name evidence="13" type="ORF">CO007_05855</name>
</gene>
<dbReference type="AlphaFoldDB" id="A0A2M8GKX7"/>
<dbReference type="Proteomes" id="UP000229370">
    <property type="component" value="Unassembled WGS sequence"/>
</dbReference>
<organism evidence="13 14">
    <name type="scientific">Candidatus Roizmanbacteria bacterium CG_4_8_14_3_um_filter_36_10</name>
    <dbReference type="NCBI Taxonomy" id="1974834"/>
    <lineage>
        <taxon>Bacteria</taxon>
        <taxon>Candidatus Roizmaniibacteriota</taxon>
    </lineage>
</organism>
<keyword evidence="6" id="KW-0418">Kinase</keyword>
<evidence type="ECO:0000259" key="11">
    <source>
        <dbReference type="Pfam" id="PF00156"/>
    </source>
</evidence>
<dbReference type="GO" id="GO:0016301">
    <property type="term" value="F:kinase activity"/>
    <property type="evidence" value="ECO:0007669"/>
    <property type="project" value="UniProtKB-KW"/>
</dbReference>
<dbReference type="GO" id="GO:0005524">
    <property type="term" value="F:ATP binding"/>
    <property type="evidence" value="ECO:0007669"/>
    <property type="project" value="UniProtKB-KW"/>
</dbReference>
<proteinExistence type="inferred from homology"/>
<evidence type="ECO:0000256" key="2">
    <source>
        <dbReference type="ARBA" id="ARBA00022679"/>
    </source>
</evidence>
<dbReference type="EMBL" id="PFQK01000101">
    <property type="protein sequence ID" value="PJC81216.1"/>
    <property type="molecule type" value="Genomic_DNA"/>
</dbReference>
<evidence type="ECO:0000256" key="8">
    <source>
        <dbReference type="ARBA" id="ARBA00022842"/>
    </source>
</evidence>
<dbReference type="Pfam" id="PF00156">
    <property type="entry name" value="Pribosyltran"/>
    <property type="match status" value="1"/>
</dbReference>
<keyword evidence="2" id="KW-0808">Transferase</keyword>
<evidence type="ECO:0000256" key="5">
    <source>
        <dbReference type="ARBA" id="ARBA00022741"/>
    </source>
</evidence>
<dbReference type="PANTHER" id="PTHR10210:SF32">
    <property type="entry name" value="RIBOSE-PHOSPHATE PYROPHOSPHOKINASE 2"/>
    <property type="match status" value="1"/>
</dbReference>
<name>A0A2M8GKX7_9BACT</name>
<dbReference type="GO" id="GO:0002189">
    <property type="term" value="C:ribose phosphate diphosphokinase complex"/>
    <property type="evidence" value="ECO:0007669"/>
    <property type="project" value="TreeGrafter"/>
</dbReference>
<dbReference type="GO" id="GO:0005737">
    <property type="term" value="C:cytoplasm"/>
    <property type="evidence" value="ECO:0007669"/>
    <property type="project" value="TreeGrafter"/>
</dbReference>
<comment type="catalytic activity">
    <reaction evidence="9">
        <text>D-ribose 5-phosphate + ATP = 5-phospho-alpha-D-ribose 1-diphosphate + AMP + H(+)</text>
        <dbReference type="Rhea" id="RHEA:15609"/>
        <dbReference type="ChEBI" id="CHEBI:15378"/>
        <dbReference type="ChEBI" id="CHEBI:30616"/>
        <dbReference type="ChEBI" id="CHEBI:58017"/>
        <dbReference type="ChEBI" id="CHEBI:78346"/>
        <dbReference type="ChEBI" id="CHEBI:456215"/>
        <dbReference type="EC" id="2.7.6.1"/>
    </reaction>
</comment>
<evidence type="ECO:0000256" key="3">
    <source>
        <dbReference type="ARBA" id="ARBA00022723"/>
    </source>
</evidence>
<dbReference type="GO" id="GO:0006164">
    <property type="term" value="P:purine nucleotide biosynthetic process"/>
    <property type="evidence" value="ECO:0007669"/>
    <property type="project" value="TreeGrafter"/>
</dbReference>
<evidence type="ECO:0000256" key="6">
    <source>
        <dbReference type="ARBA" id="ARBA00022777"/>
    </source>
</evidence>
<feature type="domain" description="Phosphoribosyltransferase" evidence="11">
    <location>
        <begin position="152"/>
        <end position="270"/>
    </location>
</feature>
<dbReference type="Pfam" id="PF13793">
    <property type="entry name" value="Pribosyltran_N"/>
    <property type="match status" value="1"/>
</dbReference>
<evidence type="ECO:0000256" key="1">
    <source>
        <dbReference type="ARBA" id="ARBA00013247"/>
    </source>
</evidence>
<dbReference type="SMART" id="SM01400">
    <property type="entry name" value="Pribosyltran_N"/>
    <property type="match status" value="1"/>
</dbReference>
<sequence length="321" mass="36353">MFKLFTGSGNPKLGKQISKLINISLSPAEIIRFDNSEVRVTIQERVKNDTAVIIQPTSNPTDTNLMELFFFADALKRNGAKEIIAFIPYFGYARQNREHRQGEAVSMNVINRFLEVIEINKVFTINLHYDASERFFSIPFKNLSALSILGRKVTYYLKNNKSKEDVVIVSPDQGGLERARNFFNLFFSEVTGKQGRLNDYSRIAVIKKKRDLDHIHQSRALALYGDVKNKTCILVDDIITSGRTLINAADFCLKKGAKRVIACVVHHDFSPEAPRILSQSRIEKIFTSNTITLTAIQKFPQLCEISIASLIASEIKKLVYS</sequence>
<keyword evidence="8" id="KW-0460">Magnesium</keyword>
<evidence type="ECO:0000256" key="10">
    <source>
        <dbReference type="RuleBase" id="RU004324"/>
    </source>
</evidence>
<evidence type="ECO:0000313" key="13">
    <source>
        <dbReference type="EMBL" id="PJC81216.1"/>
    </source>
</evidence>
<dbReference type="InterPro" id="IPR000836">
    <property type="entry name" value="PRTase_dom"/>
</dbReference>
<keyword evidence="3" id="KW-0479">Metal-binding</keyword>
<dbReference type="GO" id="GO:0000287">
    <property type="term" value="F:magnesium ion binding"/>
    <property type="evidence" value="ECO:0007669"/>
    <property type="project" value="InterPro"/>
</dbReference>
<feature type="domain" description="Ribose-phosphate pyrophosphokinase N-terminal" evidence="12">
    <location>
        <begin position="3"/>
        <end position="116"/>
    </location>
</feature>
<dbReference type="InterPro" id="IPR005946">
    <property type="entry name" value="Rib-P_diPkinase"/>
</dbReference>
<dbReference type="FunFam" id="3.40.50.2020:FF:000007">
    <property type="entry name" value="Ribose-phosphate pyrophosphokinase"/>
    <property type="match status" value="1"/>
</dbReference>
<protein>
    <recommendedName>
        <fullName evidence="1">ribose-phosphate diphosphokinase</fullName>
        <ecNumber evidence="1">2.7.6.1</ecNumber>
    </recommendedName>
</protein>
<accession>A0A2M8GKX7</accession>
<comment type="caution">
    <text evidence="13">The sequence shown here is derived from an EMBL/GenBank/DDBJ whole genome shotgun (WGS) entry which is preliminary data.</text>
</comment>
<evidence type="ECO:0000256" key="7">
    <source>
        <dbReference type="ARBA" id="ARBA00022840"/>
    </source>
</evidence>
<evidence type="ECO:0000256" key="4">
    <source>
        <dbReference type="ARBA" id="ARBA00022727"/>
    </source>
</evidence>
<dbReference type="PANTHER" id="PTHR10210">
    <property type="entry name" value="RIBOSE-PHOSPHATE DIPHOSPHOKINASE FAMILY MEMBER"/>
    <property type="match status" value="1"/>
</dbReference>
<keyword evidence="7" id="KW-0067">ATP-binding</keyword>
<keyword evidence="5" id="KW-0547">Nucleotide-binding</keyword>
<dbReference type="SUPFAM" id="SSF53271">
    <property type="entry name" value="PRTase-like"/>
    <property type="match status" value="2"/>
</dbReference>
<dbReference type="CDD" id="cd06223">
    <property type="entry name" value="PRTases_typeI"/>
    <property type="match status" value="1"/>
</dbReference>
<keyword evidence="4 10" id="KW-0545">Nucleotide biosynthesis</keyword>
<dbReference type="Gene3D" id="3.40.50.2020">
    <property type="match status" value="2"/>
</dbReference>
<comment type="similarity">
    <text evidence="10">Belongs to the ribose-phosphate pyrophosphokinase family.</text>
</comment>
<reference evidence="14" key="1">
    <citation type="submission" date="2017-09" db="EMBL/GenBank/DDBJ databases">
        <title>Depth-based differentiation of microbial function through sediment-hosted aquifers and enrichment of novel symbionts in the deep terrestrial subsurface.</title>
        <authorList>
            <person name="Probst A.J."/>
            <person name="Ladd B."/>
            <person name="Jarett J.K."/>
            <person name="Geller-Mcgrath D.E."/>
            <person name="Sieber C.M.K."/>
            <person name="Emerson J.B."/>
            <person name="Anantharaman K."/>
            <person name="Thomas B.C."/>
            <person name="Malmstrom R."/>
            <person name="Stieglmeier M."/>
            <person name="Klingl A."/>
            <person name="Woyke T."/>
            <person name="Ryan C.M."/>
            <person name="Banfield J.F."/>
        </authorList>
    </citation>
    <scope>NUCLEOTIDE SEQUENCE [LARGE SCALE GENOMIC DNA]</scope>
</reference>
<dbReference type="EC" id="2.7.6.1" evidence="1"/>
<dbReference type="GO" id="GO:0004749">
    <property type="term" value="F:ribose phosphate diphosphokinase activity"/>
    <property type="evidence" value="ECO:0007669"/>
    <property type="project" value="UniProtKB-EC"/>
</dbReference>
<dbReference type="InterPro" id="IPR029057">
    <property type="entry name" value="PRTase-like"/>
</dbReference>
<evidence type="ECO:0000313" key="14">
    <source>
        <dbReference type="Proteomes" id="UP000229370"/>
    </source>
</evidence>
<dbReference type="GO" id="GO:0006015">
    <property type="term" value="P:5-phosphoribose 1-diphosphate biosynthetic process"/>
    <property type="evidence" value="ECO:0007669"/>
    <property type="project" value="TreeGrafter"/>
</dbReference>
<dbReference type="InterPro" id="IPR029099">
    <property type="entry name" value="Pribosyltran_N"/>
</dbReference>
<evidence type="ECO:0000256" key="9">
    <source>
        <dbReference type="ARBA" id="ARBA00049535"/>
    </source>
</evidence>